<accession>A0A6J6P7X4</accession>
<name>A0A6J6P7X4_9ZZZZ</name>
<protein>
    <submittedName>
        <fullName evidence="1">Unannotated protein</fullName>
    </submittedName>
</protein>
<reference evidence="1" key="1">
    <citation type="submission" date="2020-05" db="EMBL/GenBank/DDBJ databases">
        <authorList>
            <person name="Chiriac C."/>
            <person name="Salcher M."/>
            <person name="Ghai R."/>
            <person name="Kavagutti S V."/>
        </authorList>
    </citation>
    <scope>NUCLEOTIDE SEQUENCE</scope>
</reference>
<evidence type="ECO:0000313" key="1">
    <source>
        <dbReference type="EMBL" id="CAB4692793.1"/>
    </source>
</evidence>
<gene>
    <name evidence="1" type="ORF">UFOPK2598_00152</name>
</gene>
<proteinExistence type="predicted"/>
<organism evidence="1">
    <name type="scientific">freshwater metagenome</name>
    <dbReference type="NCBI Taxonomy" id="449393"/>
    <lineage>
        <taxon>unclassified sequences</taxon>
        <taxon>metagenomes</taxon>
        <taxon>ecological metagenomes</taxon>
    </lineage>
</organism>
<sequence length="213" mass="23267">MRLRKLLLGLLLACTLVLTGCGLPSGNERPDDSKLRDGIKLLLTQFESKYPKLVNWNTAKVKAQISQRLPQGVATEAGWTLRWQANNPGELSSVVIPWIILAQYPTKFAKDVASYSGGEPVAAGIAAQITKLQQDSFGSTFFAAVVDQRISKIDGSWLIFTTVPYLPVTDPAYGYAQSIKGKWEIIDFGTATVGCNKVPTRVQSEFGFTCPPK</sequence>
<dbReference type="AlphaFoldDB" id="A0A6J6P7X4"/>
<dbReference type="PROSITE" id="PS51257">
    <property type="entry name" value="PROKAR_LIPOPROTEIN"/>
    <property type="match status" value="1"/>
</dbReference>
<dbReference type="EMBL" id="CAEZXV010000005">
    <property type="protein sequence ID" value="CAB4692793.1"/>
    <property type="molecule type" value="Genomic_DNA"/>
</dbReference>